<evidence type="ECO:0000259" key="9">
    <source>
        <dbReference type="PROSITE" id="PS50011"/>
    </source>
</evidence>
<keyword evidence="5 7" id="KW-0067">ATP-binding</keyword>
<dbReference type="InterPro" id="IPR017441">
    <property type="entry name" value="Protein_kinase_ATP_BS"/>
</dbReference>
<dbReference type="GO" id="GO:0000422">
    <property type="term" value="P:autophagy of mitochondrion"/>
    <property type="evidence" value="ECO:0007669"/>
    <property type="project" value="TreeGrafter"/>
</dbReference>
<evidence type="ECO:0000256" key="8">
    <source>
        <dbReference type="SAM" id="MobiDB-lite"/>
    </source>
</evidence>
<evidence type="ECO:0000256" key="6">
    <source>
        <dbReference type="ARBA" id="ARBA00030237"/>
    </source>
</evidence>
<feature type="binding site" evidence="7">
    <location>
        <position position="45"/>
    </location>
    <ligand>
        <name>ATP</name>
        <dbReference type="ChEBI" id="CHEBI:30616"/>
    </ligand>
</feature>
<dbReference type="PROSITE" id="PS00107">
    <property type="entry name" value="PROTEIN_KINASE_ATP"/>
    <property type="match status" value="1"/>
</dbReference>
<evidence type="ECO:0000256" key="3">
    <source>
        <dbReference type="ARBA" id="ARBA00022741"/>
    </source>
</evidence>
<sequence>MSTHSSHSPVELVGDYIIQEKIGQGSFATVYKAKHKTTNEIVAVKSVRRSKLTKKLLENLESEISILTAIRHDHIVGLIECQKTESNIFLVMEFCSLGDLSHYIKSIRTNKATKGAAGGLPERVVRHFLKQLANALQFLRSQNLVHRDIKPQNLLLVQPVDNSDLPVLKVADFGFARFLPNTTLADTLCGSPLYMGPEILSYKKYDAKADLWSVGAVLYEMMTGRPPFRAQNHIELLKKIQENNDKIHFPDEQRPDIKIGADLKDLVRQLLKKNPTERMSFEDFFQHSAVLTHTTPNVKRRPSNRPSSSSSYEPPPFAQSRWSTKGEEHAPWTSPKVEDEDILQEYIVLDRRIIETNQFADALDASPRNPIPMESPSSAVNIPISPSTPPFARERRTSTGSSAGSALAKALSKASVRLFGTSIPSPPKDHGHLMGSPHGFMSSTSTQGTMKHIERLACMAHAVAEYADQKYKTNKTEEAVVLYLKSLSILESGLNIAQQYWQANDLEKDIQPLNEAVQWMREKFNECLKRAESIKEHGQTLDSCVEKLLYDRALEMSRAAAVHELVGENITECEQDYQTAIWMLEAILQVRPNDEISIEQDDRRIITKFIDSIRHRITVLRKKMEMTKRV</sequence>
<keyword evidence="3 7" id="KW-0547">Nucleotide-binding</keyword>
<evidence type="ECO:0000256" key="1">
    <source>
        <dbReference type="ARBA" id="ARBA00012513"/>
    </source>
</evidence>
<dbReference type="PANTHER" id="PTHR24348:SF22">
    <property type="entry name" value="NON-SPECIFIC SERINE_THREONINE PROTEIN KINASE"/>
    <property type="match status" value="1"/>
</dbReference>
<dbReference type="InterPro" id="IPR045269">
    <property type="entry name" value="Atg1-like"/>
</dbReference>
<dbReference type="GO" id="GO:0005776">
    <property type="term" value="C:autophagosome"/>
    <property type="evidence" value="ECO:0007669"/>
    <property type="project" value="TreeGrafter"/>
</dbReference>
<evidence type="ECO:0000256" key="7">
    <source>
        <dbReference type="PROSITE-ProRule" id="PRU10141"/>
    </source>
</evidence>
<dbReference type="GO" id="GO:0034045">
    <property type="term" value="C:phagophore assembly site membrane"/>
    <property type="evidence" value="ECO:0007669"/>
    <property type="project" value="TreeGrafter"/>
</dbReference>
<dbReference type="Pfam" id="PF12063">
    <property type="entry name" value="ATG1-like_MIT1"/>
    <property type="match status" value="1"/>
</dbReference>
<dbReference type="InterPro" id="IPR048941">
    <property type="entry name" value="ATG1-like_MIT2"/>
</dbReference>
<dbReference type="InterPro" id="IPR008271">
    <property type="entry name" value="Ser/Thr_kinase_AS"/>
</dbReference>
<accession>A0A8H7QRI8</accession>
<dbReference type="FunFam" id="1.10.510.10:FF:000571">
    <property type="entry name" value="Maternal embryonic leucine zipper kinase"/>
    <property type="match status" value="1"/>
</dbReference>
<gene>
    <name evidence="10" type="ORF">INT47_003082</name>
</gene>
<dbReference type="OrthoDB" id="346907at2759"/>
<dbReference type="PROSITE" id="PS50011">
    <property type="entry name" value="PROTEIN_KINASE_DOM"/>
    <property type="match status" value="1"/>
</dbReference>
<evidence type="ECO:0000256" key="2">
    <source>
        <dbReference type="ARBA" id="ARBA00022679"/>
    </source>
</evidence>
<feature type="region of interest" description="Disordered" evidence="8">
    <location>
        <begin position="293"/>
        <end position="336"/>
    </location>
</feature>
<proteinExistence type="predicted"/>
<dbReference type="GO" id="GO:0000045">
    <property type="term" value="P:autophagosome assembly"/>
    <property type="evidence" value="ECO:0007669"/>
    <property type="project" value="TreeGrafter"/>
</dbReference>
<dbReference type="GO" id="GO:0042594">
    <property type="term" value="P:response to starvation"/>
    <property type="evidence" value="ECO:0007669"/>
    <property type="project" value="TreeGrafter"/>
</dbReference>
<dbReference type="SUPFAM" id="SSF56112">
    <property type="entry name" value="Protein kinase-like (PK-like)"/>
    <property type="match status" value="1"/>
</dbReference>
<dbReference type="PANTHER" id="PTHR24348">
    <property type="entry name" value="SERINE/THREONINE-PROTEIN KINASE UNC-51-RELATED"/>
    <property type="match status" value="1"/>
</dbReference>
<evidence type="ECO:0000313" key="10">
    <source>
        <dbReference type="EMBL" id="KAG2197474.1"/>
    </source>
</evidence>
<evidence type="ECO:0000256" key="4">
    <source>
        <dbReference type="ARBA" id="ARBA00022777"/>
    </source>
</evidence>
<dbReference type="FunFam" id="3.30.200.20:FF:000042">
    <property type="entry name" value="Aurora kinase A"/>
    <property type="match status" value="1"/>
</dbReference>
<dbReference type="GO" id="GO:0005524">
    <property type="term" value="F:ATP binding"/>
    <property type="evidence" value="ECO:0007669"/>
    <property type="project" value="UniProtKB-UniRule"/>
</dbReference>
<reference evidence="10" key="1">
    <citation type="submission" date="2020-12" db="EMBL/GenBank/DDBJ databases">
        <title>Metabolic potential, ecology and presence of endohyphal bacteria is reflected in genomic diversity of Mucoromycotina.</title>
        <authorList>
            <person name="Muszewska A."/>
            <person name="Okrasinska A."/>
            <person name="Steczkiewicz K."/>
            <person name="Drgas O."/>
            <person name="Orlowska M."/>
            <person name="Perlinska-Lenart U."/>
            <person name="Aleksandrzak-Piekarczyk T."/>
            <person name="Szatraj K."/>
            <person name="Zielenkiewicz U."/>
            <person name="Pilsyk S."/>
            <person name="Malc E."/>
            <person name="Mieczkowski P."/>
            <person name="Kruszewska J.S."/>
            <person name="Biernat P."/>
            <person name="Pawlowska J."/>
        </authorList>
    </citation>
    <scope>NUCLEOTIDE SEQUENCE</scope>
    <source>
        <strain evidence="10">WA0000017839</strain>
    </source>
</reference>
<dbReference type="PROSITE" id="PS00108">
    <property type="entry name" value="PROTEIN_KINASE_ST"/>
    <property type="match status" value="1"/>
</dbReference>
<dbReference type="EMBL" id="JAEPRD010000128">
    <property type="protein sequence ID" value="KAG2197474.1"/>
    <property type="molecule type" value="Genomic_DNA"/>
</dbReference>
<dbReference type="Pfam" id="PF21127">
    <property type="entry name" value="ATG1-like_MIT2"/>
    <property type="match status" value="1"/>
</dbReference>
<name>A0A8H7QRI8_9FUNG</name>
<dbReference type="GO" id="GO:0004674">
    <property type="term" value="F:protein serine/threonine kinase activity"/>
    <property type="evidence" value="ECO:0007669"/>
    <property type="project" value="UniProtKB-EC"/>
</dbReference>
<dbReference type="GO" id="GO:0010506">
    <property type="term" value="P:regulation of autophagy"/>
    <property type="evidence" value="ECO:0007669"/>
    <property type="project" value="InterPro"/>
</dbReference>
<dbReference type="EC" id="2.7.11.1" evidence="1"/>
<dbReference type="GO" id="GO:0034727">
    <property type="term" value="P:piecemeal microautophagy of the nucleus"/>
    <property type="evidence" value="ECO:0007669"/>
    <property type="project" value="TreeGrafter"/>
</dbReference>
<keyword evidence="2" id="KW-0808">Transferase</keyword>
<keyword evidence="11" id="KW-1185">Reference proteome</keyword>
<dbReference type="Proteomes" id="UP000603453">
    <property type="component" value="Unassembled WGS sequence"/>
</dbReference>
<dbReference type="InterPro" id="IPR022708">
    <property type="entry name" value="Atg1-like_tMIT"/>
</dbReference>
<keyword evidence="4" id="KW-0418">Kinase</keyword>
<dbReference type="Pfam" id="PF00069">
    <property type="entry name" value="Pkinase"/>
    <property type="match status" value="1"/>
</dbReference>
<evidence type="ECO:0000256" key="5">
    <source>
        <dbReference type="ARBA" id="ARBA00022840"/>
    </source>
</evidence>
<dbReference type="CDD" id="cd14009">
    <property type="entry name" value="STKc_ATG1_ULK_like"/>
    <property type="match status" value="1"/>
</dbReference>
<organism evidence="10 11">
    <name type="scientific">Mucor saturninus</name>
    <dbReference type="NCBI Taxonomy" id="64648"/>
    <lineage>
        <taxon>Eukaryota</taxon>
        <taxon>Fungi</taxon>
        <taxon>Fungi incertae sedis</taxon>
        <taxon>Mucoromycota</taxon>
        <taxon>Mucoromycotina</taxon>
        <taxon>Mucoromycetes</taxon>
        <taxon>Mucorales</taxon>
        <taxon>Mucorineae</taxon>
        <taxon>Mucoraceae</taxon>
        <taxon>Mucor</taxon>
    </lineage>
</organism>
<evidence type="ECO:0000313" key="11">
    <source>
        <dbReference type="Proteomes" id="UP000603453"/>
    </source>
</evidence>
<feature type="domain" description="Protein kinase" evidence="9">
    <location>
        <begin position="16"/>
        <end position="290"/>
    </location>
</feature>
<dbReference type="InterPro" id="IPR000719">
    <property type="entry name" value="Prot_kinase_dom"/>
</dbReference>
<dbReference type="GO" id="GO:0061709">
    <property type="term" value="P:reticulophagy"/>
    <property type="evidence" value="ECO:0007669"/>
    <property type="project" value="TreeGrafter"/>
</dbReference>
<dbReference type="InterPro" id="IPR011009">
    <property type="entry name" value="Kinase-like_dom_sf"/>
</dbReference>
<comment type="caution">
    <text evidence="10">The sequence shown here is derived from an EMBL/GenBank/DDBJ whole genome shotgun (WGS) entry which is preliminary data.</text>
</comment>
<dbReference type="AlphaFoldDB" id="A0A8H7QRI8"/>
<dbReference type="GO" id="GO:0005829">
    <property type="term" value="C:cytosol"/>
    <property type="evidence" value="ECO:0007669"/>
    <property type="project" value="TreeGrafter"/>
</dbReference>
<dbReference type="Gene3D" id="1.10.510.10">
    <property type="entry name" value="Transferase(Phosphotransferase) domain 1"/>
    <property type="match status" value="1"/>
</dbReference>
<protein>
    <recommendedName>
        <fullName evidence="1">non-specific serine/threonine protein kinase</fullName>
        <ecNumber evidence="1">2.7.11.1</ecNumber>
    </recommendedName>
    <alternativeName>
        <fullName evidence="6">Autophagy-related protein 1</fullName>
    </alternativeName>
</protein>
<dbReference type="SMART" id="SM00220">
    <property type="entry name" value="S_TKc"/>
    <property type="match status" value="1"/>
</dbReference>